<reference evidence="1" key="1">
    <citation type="submission" date="2022-07" db="EMBL/GenBank/DDBJ databases">
        <authorList>
            <person name="Li W.-J."/>
            <person name="Deng Q.-Q."/>
        </authorList>
    </citation>
    <scope>NUCLEOTIDE SEQUENCE</scope>
    <source>
        <strain evidence="1">SYSU M60031</strain>
    </source>
</reference>
<dbReference type="RefSeq" id="WP_254760246.1">
    <property type="nucleotide sequence ID" value="NZ_JANCLT010000011.1"/>
</dbReference>
<evidence type="ECO:0000313" key="2">
    <source>
        <dbReference type="Proteomes" id="UP001156102"/>
    </source>
</evidence>
<dbReference type="EMBL" id="JANCLT010000011">
    <property type="protein sequence ID" value="MCP8970325.1"/>
    <property type="molecule type" value="Genomic_DNA"/>
</dbReference>
<organism evidence="1 2">
    <name type="scientific">Ectobacillus ponti</name>
    <dbReference type="NCBI Taxonomy" id="2961894"/>
    <lineage>
        <taxon>Bacteria</taxon>
        <taxon>Bacillati</taxon>
        <taxon>Bacillota</taxon>
        <taxon>Bacilli</taxon>
        <taxon>Bacillales</taxon>
        <taxon>Bacillaceae</taxon>
        <taxon>Ectobacillus</taxon>
    </lineage>
</organism>
<sequence>MKHTIHRCNCRKVWTVQNRKRRVTASSILLDGSWSVEVKPQRRCNPKGFVVAKQQSVILHPPPELIAEFIVSGQLLYNKEQVAFNVQTGEGLYFAADGACYLLRRGDE</sequence>
<accession>A0AA41XBA6</accession>
<dbReference type="AlphaFoldDB" id="A0AA41XBA6"/>
<keyword evidence="2" id="KW-1185">Reference proteome</keyword>
<comment type="caution">
    <text evidence="1">The sequence shown here is derived from an EMBL/GenBank/DDBJ whole genome shotgun (WGS) entry which is preliminary data.</text>
</comment>
<gene>
    <name evidence="1" type="ORF">NK662_17530</name>
</gene>
<name>A0AA41XBA6_9BACI</name>
<protein>
    <submittedName>
        <fullName evidence="1">Uncharacterized protein</fullName>
    </submittedName>
</protein>
<proteinExistence type="predicted"/>
<dbReference type="Proteomes" id="UP001156102">
    <property type="component" value="Unassembled WGS sequence"/>
</dbReference>
<evidence type="ECO:0000313" key="1">
    <source>
        <dbReference type="EMBL" id="MCP8970325.1"/>
    </source>
</evidence>